<dbReference type="WBParaSite" id="Minc3s00261g08856">
    <property type="protein sequence ID" value="Minc3s00261g08856"/>
    <property type="gene ID" value="Minc3s00261g08856"/>
</dbReference>
<keyword evidence="1" id="KW-1185">Reference proteome</keyword>
<dbReference type="AlphaFoldDB" id="A0A914L7H4"/>
<proteinExistence type="predicted"/>
<sequence>MITNQYRKIEPKFGVSEFTLNDQLKKKWKAAIAESIPLYLDEVGKKLFYIRPTVEEGSRCYVLELPKIPKNIEEMIIIRCWLEQLFKCAFDLSEFIDIGFKAVNITEEHTNILFNILINEGNKFPKIYLMGFRMTTLYNYIEQYIQATFEDCSKIVPVIIFEFSDSPMCKLNERAEEIKVKPLNGVNFINYQIANIYNPKLRFSFCNEESIEDGSTGCILIRKIKE</sequence>
<organism evidence="1 2">
    <name type="scientific">Meloidogyne incognita</name>
    <name type="common">Southern root-knot nematode worm</name>
    <name type="synonym">Oxyuris incognita</name>
    <dbReference type="NCBI Taxonomy" id="6306"/>
    <lineage>
        <taxon>Eukaryota</taxon>
        <taxon>Metazoa</taxon>
        <taxon>Ecdysozoa</taxon>
        <taxon>Nematoda</taxon>
        <taxon>Chromadorea</taxon>
        <taxon>Rhabditida</taxon>
        <taxon>Tylenchina</taxon>
        <taxon>Tylenchomorpha</taxon>
        <taxon>Tylenchoidea</taxon>
        <taxon>Meloidogynidae</taxon>
        <taxon>Meloidogyninae</taxon>
        <taxon>Meloidogyne</taxon>
        <taxon>Meloidogyne incognita group</taxon>
    </lineage>
</organism>
<evidence type="ECO:0000313" key="1">
    <source>
        <dbReference type="Proteomes" id="UP000887563"/>
    </source>
</evidence>
<name>A0A914L7H4_MELIC</name>
<protein>
    <submittedName>
        <fullName evidence="2">Uncharacterized protein</fullName>
    </submittedName>
</protein>
<reference evidence="2" key="1">
    <citation type="submission" date="2022-11" db="UniProtKB">
        <authorList>
            <consortium name="WormBaseParasite"/>
        </authorList>
    </citation>
    <scope>IDENTIFICATION</scope>
</reference>
<accession>A0A914L7H4</accession>
<dbReference type="Proteomes" id="UP000887563">
    <property type="component" value="Unplaced"/>
</dbReference>
<evidence type="ECO:0000313" key="2">
    <source>
        <dbReference type="WBParaSite" id="Minc3s00261g08856"/>
    </source>
</evidence>